<proteinExistence type="predicted"/>
<dbReference type="RefSeq" id="WP_090663361.1">
    <property type="nucleotide sequence ID" value="NZ_FOXQ01000035.1"/>
</dbReference>
<dbReference type="EMBL" id="FOXQ01000035">
    <property type="protein sequence ID" value="SFQ56282.1"/>
    <property type="molecule type" value="Genomic_DNA"/>
</dbReference>
<reference evidence="1 2" key="1">
    <citation type="submission" date="2016-10" db="EMBL/GenBank/DDBJ databases">
        <authorList>
            <person name="de Groot N.N."/>
        </authorList>
    </citation>
    <scope>NUCLEOTIDE SEQUENCE [LARGE SCALE GENOMIC DNA]</scope>
    <source>
        <strain evidence="1 2">DSM 28286</strain>
    </source>
</reference>
<dbReference type="AlphaFoldDB" id="A0A1I5ZIG9"/>
<sequence>MTAVVGILNKQGVAIAADSAVTITGTNGKKILNKANKVFTLSKYHPVGVMVYNSATFMMTPWETIIKVYRKQLKDKFFSTLKEYQNDFIDFLRSKSFFTNTDEEKLLLFNFIQTVINTVRNEVINQNKILHDNPTDDNKNQLLQLIENRTDEYINQFTASPNFCDDFADYPFDEFEAFIADFFSIVIETSYTNLGYTISNELENKLKHLAHVFLKTKESLTNYTGLIFTGFGEDEIYPSLIPVDISFSIGNRLRYYIEENRAATISTANNGAICPFAQTDVIDTILRGIDPSLDNIYLNNFNSLFNRYNQEILNLIGGTNPILTAQIQALDIQTVVNEYSKMNEQIKRENYISPLMNAVSSLAKEDLAEMAESLIYLTYLKRRITFAEESVGGPVDVAIISKGDGFIWIKRKHYFDPKLNQHFFDNYFNN</sequence>
<protein>
    <submittedName>
        <fullName evidence="1">Uncharacterized protein</fullName>
    </submittedName>
</protein>
<evidence type="ECO:0000313" key="1">
    <source>
        <dbReference type="EMBL" id="SFQ56282.1"/>
    </source>
</evidence>
<name>A0A1I5ZIG9_9BACT</name>
<gene>
    <name evidence="1" type="ORF">SAMN05444277_1351</name>
</gene>
<accession>A0A1I5ZIG9</accession>
<evidence type="ECO:0000313" key="2">
    <source>
        <dbReference type="Proteomes" id="UP000199031"/>
    </source>
</evidence>
<dbReference type="Proteomes" id="UP000199031">
    <property type="component" value="Unassembled WGS sequence"/>
</dbReference>
<dbReference type="OrthoDB" id="978985at2"/>
<organism evidence="1 2">
    <name type="scientific">Parafilimonas terrae</name>
    <dbReference type="NCBI Taxonomy" id="1465490"/>
    <lineage>
        <taxon>Bacteria</taxon>
        <taxon>Pseudomonadati</taxon>
        <taxon>Bacteroidota</taxon>
        <taxon>Chitinophagia</taxon>
        <taxon>Chitinophagales</taxon>
        <taxon>Chitinophagaceae</taxon>
        <taxon>Parafilimonas</taxon>
    </lineage>
</organism>
<keyword evidence="2" id="KW-1185">Reference proteome</keyword>